<feature type="compositionally biased region" description="Polar residues" evidence="8">
    <location>
        <begin position="534"/>
        <end position="544"/>
    </location>
</feature>
<dbReference type="OrthoDB" id="5877963at2759"/>
<evidence type="ECO:0000256" key="5">
    <source>
        <dbReference type="ARBA" id="ARBA00022989"/>
    </source>
</evidence>
<keyword evidence="10" id="KW-1185">Reference proteome</keyword>
<evidence type="ECO:0000256" key="4">
    <source>
        <dbReference type="ARBA" id="ARBA00022692"/>
    </source>
</evidence>
<dbReference type="GO" id="GO:0015293">
    <property type="term" value="F:symporter activity"/>
    <property type="evidence" value="ECO:0007669"/>
    <property type="project" value="UniProtKB-UniRule"/>
</dbReference>
<keyword evidence="7" id="KW-0769">Symport</keyword>
<dbReference type="InParanoid" id="A0A167P4P2"/>
<dbReference type="Pfam" id="PF00375">
    <property type="entry name" value="SDF"/>
    <property type="match status" value="2"/>
</dbReference>
<dbReference type="AlphaFoldDB" id="A0A167P4P2"/>
<feature type="transmembrane region" description="Helical" evidence="7">
    <location>
        <begin position="100"/>
        <end position="122"/>
    </location>
</feature>
<feature type="transmembrane region" description="Helical" evidence="7">
    <location>
        <begin position="301"/>
        <end position="323"/>
    </location>
</feature>
<keyword evidence="5 7" id="KW-1133">Transmembrane helix</keyword>
<evidence type="ECO:0000256" key="8">
    <source>
        <dbReference type="SAM" id="MobiDB-lite"/>
    </source>
</evidence>
<dbReference type="InterPro" id="IPR001991">
    <property type="entry name" value="Na-dicarboxylate_symporter"/>
</dbReference>
<gene>
    <name evidence="9" type="ORF">PHYBLDRAFT_142741</name>
</gene>
<evidence type="ECO:0000256" key="2">
    <source>
        <dbReference type="ARBA" id="ARBA00022448"/>
    </source>
</evidence>
<name>A0A167P4P2_PHYB8</name>
<keyword evidence="4 7" id="KW-0812">Transmembrane</keyword>
<feature type="transmembrane region" description="Helical" evidence="7">
    <location>
        <begin position="36"/>
        <end position="57"/>
    </location>
</feature>
<keyword evidence="3" id="KW-1003">Cell membrane</keyword>
<feature type="transmembrane region" description="Helical" evidence="7">
    <location>
        <begin position="208"/>
        <end position="225"/>
    </location>
</feature>
<keyword evidence="6 7" id="KW-0472">Membrane</keyword>
<feature type="transmembrane region" description="Helical" evidence="7">
    <location>
        <begin position="237"/>
        <end position="255"/>
    </location>
</feature>
<evidence type="ECO:0000256" key="1">
    <source>
        <dbReference type="ARBA" id="ARBA00004651"/>
    </source>
</evidence>
<evidence type="ECO:0000313" key="10">
    <source>
        <dbReference type="Proteomes" id="UP000077315"/>
    </source>
</evidence>
<accession>A0A167P4P2</accession>
<dbReference type="GeneID" id="28991765"/>
<dbReference type="RefSeq" id="XP_018295279.1">
    <property type="nucleotide sequence ID" value="XM_018430859.1"/>
</dbReference>
<proteinExistence type="inferred from homology"/>
<dbReference type="VEuPathDB" id="FungiDB:PHYBLDRAFT_142741"/>
<comment type="similarity">
    <text evidence="7">Belongs to the dicarboxylate/amino acid:cation symporter (DAACS) (TC 2.A.23) family.</text>
</comment>
<dbReference type="SUPFAM" id="SSF118215">
    <property type="entry name" value="Proton glutamate symport protein"/>
    <property type="match status" value="1"/>
</dbReference>
<dbReference type="Gene3D" id="1.10.3860.10">
    <property type="entry name" value="Sodium:dicarboxylate symporter"/>
    <property type="match status" value="1"/>
</dbReference>
<comment type="subcellular location">
    <subcellularLocation>
        <location evidence="1">Cell membrane</location>
        <topology evidence="1">Multi-pass membrane protein</topology>
    </subcellularLocation>
    <subcellularLocation>
        <location evidence="7">Membrane</location>
        <topology evidence="7">Multi-pass membrane protein</topology>
    </subcellularLocation>
</comment>
<evidence type="ECO:0000313" key="9">
    <source>
        <dbReference type="EMBL" id="OAD77239.1"/>
    </source>
</evidence>
<organism evidence="9 10">
    <name type="scientific">Phycomyces blakesleeanus (strain ATCC 8743b / DSM 1359 / FGSC 10004 / NBRC 33097 / NRRL 1555)</name>
    <dbReference type="NCBI Taxonomy" id="763407"/>
    <lineage>
        <taxon>Eukaryota</taxon>
        <taxon>Fungi</taxon>
        <taxon>Fungi incertae sedis</taxon>
        <taxon>Mucoromycota</taxon>
        <taxon>Mucoromycotina</taxon>
        <taxon>Mucoromycetes</taxon>
        <taxon>Mucorales</taxon>
        <taxon>Phycomycetaceae</taxon>
        <taxon>Phycomyces</taxon>
    </lineage>
</organism>
<feature type="transmembrane region" description="Helical" evidence="7">
    <location>
        <begin position="69"/>
        <end position="88"/>
    </location>
</feature>
<evidence type="ECO:0000256" key="7">
    <source>
        <dbReference type="RuleBase" id="RU361216"/>
    </source>
</evidence>
<feature type="region of interest" description="Disordered" evidence="8">
    <location>
        <begin position="532"/>
        <end position="558"/>
    </location>
</feature>
<dbReference type="STRING" id="763407.A0A167P4P2"/>
<dbReference type="InterPro" id="IPR036458">
    <property type="entry name" value="Na:dicarbo_symporter_sf"/>
</dbReference>
<evidence type="ECO:0000256" key="6">
    <source>
        <dbReference type="ARBA" id="ARBA00023136"/>
    </source>
</evidence>
<dbReference type="EMBL" id="KV440975">
    <property type="protein sequence ID" value="OAD77239.1"/>
    <property type="molecule type" value="Genomic_DNA"/>
</dbReference>
<keyword evidence="2 7" id="KW-0813">Transport</keyword>
<dbReference type="PRINTS" id="PR00173">
    <property type="entry name" value="EDTRNSPORT"/>
</dbReference>
<dbReference type="GO" id="GO:0005886">
    <property type="term" value="C:plasma membrane"/>
    <property type="evidence" value="ECO:0007669"/>
    <property type="project" value="UniProtKB-SubCell"/>
</dbReference>
<dbReference type="PANTHER" id="PTHR42865">
    <property type="entry name" value="PROTON/GLUTAMATE-ASPARTATE SYMPORTER"/>
    <property type="match status" value="1"/>
</dbReference>
<evidence type="ECO:0000256" key="3">
    <source>
        <dbReference type="ARBA" id="ARBA00022475"/>
    </source>
</evidence>
<dbReference type="Proteomes" id="UP000077315">
    <property type="component" value="Unassembled WGS sequence"/>
</dbReference>
<protein>
    <recommendedName>
        <fullName evidence="7">Amino acid transporter</fullName>
    </recommendedName>
</protein>
<sequence>MPSHPILKKLGGVKTIFGGLEIPLDTVEVKKPYPKLAVKVGGAIGYAFFTFIWNPIVYTFRFLSRHTNLTEWIIFSMVVGILIGNFAPDFGVQLKPLGTAFINMITTIETPLIFSTLVVGIAGHGDDVGKVGRLAVKSIIYFEVITTFALAVGLIMANLLKPGSGVTLVGDAGVGAEYAEKQSGISWETELNLIIPKNFFVAAYENKILSIVFCAAMFSCAMMLADKKSKAVMLQVNHSLSMVMFKFVGLVMNYAPIGKTSFPFLWPENRLDQDSLSIGAGLAATVGTSGIEVLRNLGKLIGSLYAALVIFVIVILLPVMFMARVPILGFFRAIGQPWLIAFSSASSESALPKAMERMRQFGCPNSLTAFVIPCGYSFNLDGSTLYLALASIFAAQAGGMNLPIGTQLSIMGTLMLSSKGVAAIPRASLIVLAGTLSQYNLPEQAIPMIMGVDALMDMGRTSINVLGNCLGCCVMSRVEGSFRGDVWKEEEADRRQEAMDAVAAAEAKENGSINSGRSQVDEELKDIVVHTEKATSSTNHQSNHGIDVFEYESPKPKH</sequence>
<dbReference type="PANTHER" id="PTHR42865:SF7">
    <property type="entry name" value="PROTON_GLUTAMATE-ASPARTATE SYMPORTER"/>
    <property type="match status" value="1"/>
</dbReference>
<reference evidence="10" key="1">
    <citation type="submission" date="2015-06" db="EMBL/GenBank/DDBJ databases">
        <title>Expansion of signal transduction pathways in fungi by whole-genome duplication.</title>
        <authorList>
            <consortium name="DOE Joint Genome Institute"/>
            <person name="Corrochano L.M."/>
            <person name="Kuo A."/>
            <person name="Marcet-Houben M."/>
            <person name="Polaino S."/>
            <person name="Salamov A."/>
            <person name="Villalobos J.M."/>
            <person name="Alvarez M.I."/>
            <person name="Avalos J."/>
            <person name="Benito E.P."/>
            <person name="Benoit I."/>
            <person name="Burger G."/>
            <person name="Camino L.P."/>
            <person name="Canovas D."/>
            <person name="Cerda-Olmedo E."/>
            <person name="Cheng J.-F."/>
            <person name="Dominguez A."/>
            <person name="Elias M."/>
            <person name="Eslava A.P."/>
            <person name="Glaser F."/>
            <person name="Grimwood J."/>
            <person name="Gutierrez G."/>
            <person name="Heitman J."/>
            <person name="Henrissat B."/>
            <person name="Iturriaga E.A."/>
            <person name="Lang B.F."/>
            <person name="Lavin J.L."/>
            <person name="Lee S."/>
            <person name="Li W."/>
            <person name="Lindquist E."/>
            <person name="Lopez-Garcia S."/>
            <person name="Luque E.M."/>
            <person name="Marcos A.T."/>
            <person name="Martin J."/>
            <person name="McCluskey K."/>
            <person name="Medina H.R."/>
            <person name="Miralles-Duran A."/>
            <person name="Miyazaki A."/>
            <person name="Munoz-Torres E."/>
            <person name="Oguiza J.A."/>
            <person name="Ohm R."/>
            <person name="Olmedo M."/>
            <person name="Orejas M."/>
            <person name="Ortiz-Castellanos L."/>
            <person name="Pisabarro A.G."/>
            <person name="Rodriguez-Romero J."/>
            <person name="Ruiz-Herrera J."/>
            <person name="Ruiz-Vazquez R."/>
            <person name="Sanz C."/>
            <person name="Schackwitz W."/>
            <person name="Schmutz J."/>
            <person name="Shahriari M."/>
            <person name="Shelest E."/>
            <person name="Silva-Franco F."/>
            <person name="Soanes D."/>
            <person name="Syed K."/>
            <person name="Tagua V.G."/>
            <person name="Talbot N.J."/>
            <person name="Thon M."/>
            <person name="De vries R.P."/>
            <person name="Wiebenga A."/>
            <person name="Yadav J.S."/>
            <person name="Braun E.L."/>
            <person name="Baker S."/>
            <person name="Garre V."/>
            <person name="Horwitz B."/>
            <person name="Torres-Martinez S."/>
            <person name="Idnurm A."/>
            <person name="Herrera-Estrella A."/>
            <person name="Gabaldon T."/>
            <person name="Grigoriev I.V."/>
        </authorList>
    </citation>
    <scope>NUCLEOTIDE SEQUENCE [LARGE SCALE GENOMIC DNA]</scope>
    <source>
        <strain evidence="10">NRRL 1555(-)</strain>
    </source>
</reference>
<feature type="transmembrane region" description="Helical" evidence="7">
    <location>
        <begin position="134"/>
        <end position="157"/>
    </location>
</feature>